<reference evidence="2" key="1">
    <citation type="submission" date="2022-07" db="EMBL/GenBank/DDBJ databases">
        <title>Ectorhizobium quercum gen.nov., sp. nov.</title>
        <authorList>
            <person name="Ma T."/>
            <person name="Li Y."/>
        </authorList>
    </citation>
    <scope>NUCLEOTIDE SEQUENCE</scope>
    <source>
        <strain evidence="2">BDR2-2</strain>
    </source>
</reference>
<evidence type="ECO:0000313" key="2">
    <source>
        <dbReference type="EMBL" id="MCX8997448.1"/>
    </source>
</evidence>
<feature type="signal peptide" evidence="1">
    <location>
        <begin position="1"/>
        <end position="23"/>
    </location>
</feature>
<name>A0AAE3SV81_9HYPH</name>
<organism evidence="2 3">
    <name type="scientific">Ectorhizobium quercum</name>
    <dbReference type="NCBI Taxonomy" id="2965071"/>
    <lineage>
        <taxon>Bacteria</taxon>
        <taxon>Pseudomonadati</taxon>
        <taxon>Pseudomonadota</taxon>
        <taxon>Alphaproteobacteria</taxon>
        <taxon>Hyphomicrobiales</taxon>
        <taxon>Rhizobiaceae</taxon>
        <taxon>Ectorhizobium</taxon>
    </lineage>
</organism>
<dbReference type="EMBL" id="JANFPI010000003">
    <property type="protein sequence ID" value="MCX8997448.1"/>
    <property type="molecule type" value="Genomic_DNA"/>
</dbReference>
<dbReference type="PROSITE" id="PS51257">
    <property type="entry name" value="PROKAR_LIPOPROTEIN"/>
    <property type="match status" value="1"/>
</dbReference>
<protein>
    <submittedName>
        <fullName evidence="2">Uncharacterized protein</fullName>
    </submittedName>
</protein>
<dbReference type="RefSeq" id="WP_306411236.1">
    <property type="nucleotide sequence ID" value="NZ_JANFPI010000003.1"/>
</dbReference>
<evidence type="ECO:0000313" key="3">
    <source>
        <dbReference type="Proteomes" id="UP001208771"/>
    </source>
</evidence>
<keyword evidence="3" id="KW-1185">Reference proteome</keyword>
<gene>
    <name evidence="2" type="ORF">NOF55_10040</name>
</gene>
<dbReference type="Proteomes" id="UP001208771">
    <property type="component" value="Unassembled WGS sequence"/>
</dbReference>
<dbReference type="AlphaFoldDB" id="A0AAE3SV81"/>
<proteinExistence type="predicted"/>
<sequence>MSPFRGLLATVLISLISCALAHAGDDARALTGSGKAWATVRKAVRQGDTVRIELRFETDYAGYSGEIVYEKLPDDAIDGAIYLSSGGERFLLRRENGKVAAPGELRLKFNYAPEKNPRVGDWKAAFAAPPADAADIMLVLPNVAPIGPIAIKAQ</sequence>
<accession>A0AAE3SV81</accession>
<comment type="caution">
    <text evidence="2">The sequence shown here is derived from an EMBL/GenBank/DDBJ whole genome shotgun (WGS) entry which is preliminary data.</text>
</comment>
<evidence type="ECO:0000256" key="1">
    <source>
        <dbReference type="SAM" id="SignalP"/>
    </source>
</evidence>
<feature type="chain" id="PRO_5042199107" evidence="1">
    <location>
        <begin position="24"/>
        <end position="154"/>
    </location>
</feature>
<keyword evidence="1" id="KW-0732">Signal</keyword>